<proteinExistence type="predicted"/>
<name>A0AAW2Z3A3_9EUKA</name>
<evidence type="ECO:0000256" key="1">
    <source>
        <dbReference type="SAM" id="Coils"/>
    </source>
</evidence>
<feature type="coiled-coil region" evidence="1">
    <location>
        <begin position="19"/>
        <end position="67"/>
    </location>
</feature>
<dbReference type="EMBL" id="JAOPGA020001032">
    <property type="protein sequence ID" value="KAL0484277.1"/>
    <property type="molecule type" value="Genomic_DNA"/>
</dbReference>
<evidence type="ECO:0000313" key="2">
    <source>
        <dbReference type="EMBL" id="KAL0484277.1"/>
    </source>
</evidence>
<keyword evidence="3" id="KW-1185">Reference proteome</keyword>
<comment type="caution">
    <text evidence="2">The sequence shown here is derived from an EMBL/GenBank/DDBJ whole genome shotgun (WGS) entry which is preliminary data.</text>
</comment>
<evidence type="ECO:0000313" key="3">
    <source>
        <dbReference type="Proteomes" id="UP001431209"/>
    </source>
</evidence>
<protein>
    <submittedName>
        <fullName evidence="2">Uncharacterized protein</fullName>
    </submittedName>
</protein>
<reference evidence="2 3" key="1">
    <citation type="submission" date="2024-03" db="EMBL/GenBank/DDBJ databases">
        <title>The Acrasis kona genome and developmental transcriptomes reveal deep origins of eukaryotic multicellular pathways.</title>
        <authorList>
            <person name="Sheikh S."/>
            <person name="Fu C.-J."/>
            <person name="Brown M.W."/>
            <person name="Baldauf S.L."/>
        </authorList>
    </citation>
    <scope>NUCLEOTIDE SEQUENCE [LARGE SCALE GENOMIC DNA]</scope>
    <source>
        <strain evidence="2 3">ATCC MYA-3509</strain>
    </source>
</reference>
<dbReference type="Proteomes" id="UP001431209">
    <property type="component" value="Unassembled WGS sequence"/>
</dbReference>
<keyword evidence="1" id="KW-0175">Coiled coil</keyword>
<dbReference type="AlphaFoldDB" id="A0AAW2Z3A3"/>
<sequence length="69" mass="8247">MFNAVSREYSESTNKIELKDILSRKVEELRDEERGYIENIEVQNHARLKLQRELDKIDKSIENLNNKVN</sequence>
<accession>A0AAW2Z3A3</accession>
<gene>
    <name evidence="2" type="ORF">AKO1_004808</name>
</gene>
<organism evidence="2 3">
    <name type="scientific">Acrasis kona</name>
    <dbReference type="NCBI Taxonomy" id="1008807"/>
    <lineage>
        <taxon>Eukaryota</taxon>
        <taxon>Discoba</taxon>
        <taxon>Heterolobosea</taxon>
        <taxon>Tetramitia</taxon>
        <taxon>Eutetramitia</taxon>
        <taxon>Acrasidae</taxon>
        <taxon>Acrasis</taxon>
    </lineage>
</organism>